<gene>
    <name evidence="2" type="ORF">SAMN04488568_105152</name>
</gene>
<accession>A0A1G9QT90</accession>
<feature type="transmembrane region" description="Helical" evidence="1">
    <location>
        <begin position="12"/>
        <end position="30"/>
    </location>
</feature>
<organism evidence="2 3">
    <name type="scientific">Maricaulis salignorans</name>
    <dbReference type="NCBI Taxonomy" id="144026"/>
    <lineage>
        <taxon>Bacteria</taxon>
        <taxon>Pseudomonadati</taxon>
        <taxon>Pseudomonadota</taxon>
        <taxon>Alphaproteobacteria</taxon>
        <taxon>Maricaulales</taxon>
        <taxon>Maricaulaceae</taxon>
        <taxon>Maricaulis</taxon>
    </lineage>
</organism>
<sequence>MSSATSISVQLLGLATVMVMIYILALNFVIGEDLSIGKIALLALFVFADISISWALLWLTKSWRKVLPYCLLVAMVLAVSVTLALALVLGMNLAFLHVTFSVLPVVAAAQLMIRLGMAWMV</sequence>
<keyword evidence="1" id="KW-0472">Membrane</keyword>
<feature type="transmembrane region" description="Helical" evidence="1">
    <location>
        <begin position="36"/>
        <end position="59"/>
    </location>
</feature>
<dbReference type="AlphaFoldDB" id="A0A1G9QT90"/>
<evidence type="ECO:0000313" key="3">
    <source>
        <dbReference type="Proteomes" id="UP000199759"/>
    </source>
</evidence>
<keyword evidence="1" id="KW-1133">Transmembrane helix</keyword>
<dbReference type="EMBL" id="FNHG01000005">
    <property type="protein sequence ID" value="SDM14216.1"/>
    <property type="molecule type" value="Genomic_DNA"/>
</dbReference>
<protein>
    <submittedName>
        <fullName evidence="2">Uncharacterized protein</fullName>
    </submittedName>
</protein>
<dbReference type="STRING" id="144026.SAMN04488568_105152"/>
<name>A0A1G9QT90_9PROT</name>
<dbReference type="RefSeq" id="WP_143024067.1">
    <property type="nucleotide sequence ID" value="NZ_FNHG01000005.1"/>
</dbReference>
<dbReference type="Proteomes" id="UP000199759">
    <property type="component" value="Unassembled WGS sequence"/>
</dbReference>
<keyword evidence="3" id="KW-1185">Reference proteome</keyword>
<feature type="transmembrane region" description="Helical" evidence="1">
    <location>
        <begin position="94"/>
        <end position="113"/>
    </location>
</feature>
<reference evidence="2 3" key="1">
    <citation type="submission" date="2016-10" db="EMBL/GenBank/DDBJ databases">
        <authorList>
            <person name="de Groot N.N."/>
        </authorList>
    </citation>
    <scope>NUCLEOTIDE SEQUENCE [LARGE SCALE GENOMIC DNA]</scope>
    <source>
        <strain evidence="2 3">DSM 16077</strain>
    </source>
</reference>
<keyword evidence="1" id="KW-0812">Transmembrane</keyword>
<proteinExistence type="predicted"/>
<evidence type="ECO:0000313" key="2">
    <source>
        <dbReference type="EMBL" id="SDM14216.1"/>
    </source>
</evidence>
<evidence type="ECO:0000256" key="1">
    <source>
        <dbReference type="SAM" id="Phobius"/>
    </source>
</evidence>
<feature type="transmembrane region" description="Helical" evidence="1">
    <location>
        <begin position="66"/>
        <end position="88"/>
    </location>
</feature>